<proteinExistence type="predicted"/>
<name>I7B949_MYCHA</name>
<dbReference type="PATRIC" id="fig|1212765.3.peg.244"/>
<reference evidence="2" key="2">
    <citation type="submission" date="2012-07" db="EMBL/GenBank/DDBJ databases">
        <title>Complete genome sequence of 'Candidatus Mycoplasma haemolamae'.</title>
        <authorList>
            <person name="Guimaraes A.M.S."/>
            <person name="Toth B."/>
            <person name="Santos A.P."/>
            <person name="Nascimento N.C."/>
            <person name="Sojka J.E."/>
            <person name="Messick J.B."/>
        </authorList>
    </citation>
    <scope>NUCLEOTIDE SEQUENCE [LARGE SCALE GENOMIC DNA]</scope>
    <source>
        <strain evidence="2">Purdue</strain>
    </source>
</reference>
<dbReference type="KEGG" id="mhl:MHLP_01075"/>
<gene>
    <name evidence="1" type="ordered locus">MHLP_01075</name>
</gene>
<evidence type="ECO:0000313" key="2">
    <source>
        <dbReference type="Proteomes" id="UP000006502"/>
    </source>
</evidence>
<organism evidence="1 2">
    <name type="scientific">Mycoplasma haematolamae (strain Purdue)</name>
    <dbReference type="NCBI Taxonomy" id="1212765"/>
    <lineage>
        <taxon>Bacteria</taxon>
        <taxon>Bacillati</taxon>
        <taxon>Mycoplasmatota</taxon>
        <taxon>Mollicutes</taxon>
        <taxon>Mycoplasmataceae</taxon>
        <taxon>Mycoplasma</taxon>
    </lineage>
</organism>
<reference evidence="1 2" key="1">
    <citation type="journal article" date="2012" name="J. Bacteriol.">
        <title>Genome Sequence of "Candidatus Mycoplasma haemolamae" Strain Purdue, a Red Blood Cell Pathogen of Alpacas (Vicugna pacos) and Llamas (Lama glama).</title>
        <authorList>
            <person name="Guimaraes A.M."/>
            <person name="Toth B."/>
            <person name="Santos A.P."/>
            <person name="do Nascimento N.C."/>
            <person name="Kritchevsky J.E."/>
            <person name="Messick J.B."/>
        </authorList>
    </citation>
    <scope>NUCLEOTIDE SEQUENCE [LARGE SCALE GENOMIC DNA]</scope>
    <source>
        <strain evidence="1 2">Purdue</strain>
    </source>
</reference>
<keyword evidence="2" id="KW-1185">Reference proteome</keyword>
<dbReference type="Proteomes" id="UP000006502">
    <property type="component" value="Chromosome"/>
</dbReference>
<protein>
    <submittedName>
        <fullName evidence="1">Uncharacterized protein</fullName>
    </submittedName>
</protein>
<dbReference type="AlphaFoldDB" id="I7B949"/>
<sequence>MLHLKTKLALVVLGLGGANGVSMLVFKDDLFQNLRGTELKELFSSLGPFSGNNSLDLRQTTRENLGTLGVSNLSSPVLSLYADGQLNIGSLGNAWGFKEQITKFQESNSSLEASKLKDEKARKIIGQLSKSDIQHFLKALEKIERFARGENNVEALDQQERRVVLKYYKVWCELKQIGLDITAIFSKEGEVAKLQQRDSFEDYESLKKKLSKLGWEWPSLKVLGLHNRFVDASRDWGSVRDWDSNQWREYYVRDSHNWGYDLEWSKNPWKDFFVDEAEWKVFWRERSKLKERLWRDWHNSKSVVWWDYGCFKPVNGVEFFEGCYETTQKELAEVIDGANANIGLQVGMKTLLWMGYPLQGKRAIIALNGRNAATWIESGLVNLKS</sequence>
<dbReference type="HOGENOM" id="CLU_067308_0_0_14"/>
<accession>I7B949</accession>
<evidence type="ECO:0000313" key="1">
    <source>
        <dbReference type="EMBL" id="AFO51795.1"/>
    </source>
</evidence>
<dbReference type="EMBL" id="CP003731">
    <property type="protein sequence ID" value="AFO51795.1"/>
    <property type="molecule type" value="Genomic_DNA"/>
</dbReference>